<dbReference type="InterPro" id="IPR012394">
    <property type="entry name" value="Aldehyde_DH_NAD(P)"/>
</dbReference>
<dbReference type="Gene3D" id="3.40.309.10">
    <property type="entry name" value="Aldehyde Dehydrogenase, Chain A, domain 2"/>
    <property type="match status" value="1"/>
</dbReference>
<dbReference type="AlphaFoldDB" id="A0A1Y4LH40"/>
<dbReference type="InterPro" id="IPR016161">
    <property type="entry name" value="Ald_DH/histidinol_DH"/>
</dbReference>
<dbReference type="FunFam" id="3.40.605.10:FF:000004">
    <property type="entry name" value="Aldehyde dehydrogenase"/>
    <property type="match status" value="1"/>
</dbReference>
<dbReference type="FunFam" id="3.40.309.10:FF:000003">
    <property type="entry name" value="Aldehyde dehydrogenase"/>
    <property type="match status" value="1"/>
</dbReference>
<dbReference type="GO" id="GO:0004029">
    <property type="term" value="F:aldehyde dehydrogenase (NAD+) activity"/>
    <property type="evidence" value="ECO:0007669"/>
    <property type="project" value="TreeGrafter"/>
</dbReference>
<dbReference type="PANTHER" id="PTHR43570">
    <property type="entry name" value="ALDEHYDE DEHYDROGENASE"/>
    <property type="match status" value="1"/>
</dbReference>
<accession>A0A1Y4LH40</accession>
<gene>
    <name evidence="9" type="ORF">B5F14_09950</name>
</gene>
<keyword evidence="3" id="KW-0520">NAD</keyword>
<keyword evidence="2 4" id="KW-0560">Oxidoreductase</keyword>
<comment type="similarity">
    <text evidence="1 4 7">Belongs to the aldehyde dehydrogenase family.</text>
</comment>
<dbReference type="PANTHER" id="PTHR43570:SF16">
    <property type="entry name" value="ALDEHYDE DEHYDROGENASE TYPE III, ISOFORM Q"/>
    <property type="match status" value="1"/>
</dbReference>
<evidence type="ECO:0000256" key="5">
    <source>
        <dbReference type="PIRSR" id="PIRSR036492-1"/>
    </source>
</evidence>
<dbReference type="RefSeq" id="WP_087159207.1">
    <property type="nucleotide sequence ID" value="NZ_NFKM01000030.1"/>
</dbReference>
<organism evidence="9 10">
    <name type="scientific">Faecalitalea cylindroides</name>
    <dbReference type="NCBI Taxonomy" id="39483"/>
    <lineage>
        <taxon>Bacteria</taxon>
        <taxon>Bacillati</taxon>
        <taxon>Bacillota</taxon>
        <taxon>Erysipelotrichia</taxon>
        <taxon>Erysipelotrichales</taxon>
        <taxon>Erysipelotrichaceae</taxon>
        <taxon>Faecalitalea</taxon>
    </lineage>
</organism>
<dbReference type="CDD" id="cd07136">
    <property type="entry name" value="ALDH_YwdH-P39616"/>
    <property type="match status" value="1"/>
</dbReference>
<name>A0A1Y4LH40_9FIRM</name>
<evidence type="ECO:0000313" key="9">
    <source>
        <dbReference type="EMBL" id="OUP56026.1"/>
    </source>
</evidence>
<dbReference type="Gene3D" id="3.40.605.10">
    <property type="entry name" value="Aldehyde Dehydrogenase, Chain A, domain 1"/>
    <property type="match status" value="1"/>
</dbReference>
<dbReference type="InterPro" id="IPR016163">
    <property type="entry name" value="Ald_DH_C"/>
</dbReference>
<feature type="active site" evidence="5 6">
    <location>
        <position position="212"/>
    </location>
</feature>
<dbReference type="GO" id="GO:0006081">
    <property type="term" value="P:aldehyde metabolic process"/>
    <property type="evidence" value="ECO:0007669"/>
    <property type="project" value="InterPro"/>
</dbReference>
<comment type="caution">
    <text evidence="9">The sequence shown here is derived from an EMBL/GenBank/DDBJ whole genome shotgun (WGS) entry which is preliminary data.</text>
</comment>
<evidence type="ECO:0000313" key="10">
    <source>
        <dbReference type="Proteomes" id="UP000195447"/>
    </source>
</evidence>
<dbReference type="PIRSF" id="PIRSF036492">
    <property type="entry name" value="ALDH"/>
    <property type="match status" value="1"/>
</dbReference>
<reference evidence="10" key="1">
    <citation type="submission" date="2017-04" db="EMBL/GenBank/DDBJ databases">
        <title>Function of individual gut microbiota members based on whole genome sequencing of pure cultures obtained from chicken caecum.</title>
        <authorList>
            <person name="Medvecky M."/>
            <person name="Cejkova D."/>
            <person name="Polansky O."/>
            <person name="Karasova D."/>
            <person name="Kubasova T."/>
            <person name="Cizek A."/>
            <person name="Rychlik I."/>
        </authorList>
    </citation>
    <scope>NUCLEOTIDE SEQUENCE [LARGE SCALE GENOMIC DNA]</scope>
    <source>
        <strain evidence="10">An178</strain>
    </source>
</reference>
<evidence type="ECO:0000256" key="2">
    <source>
        <dbReference type="ARBA" id="ARBA00023002"/>
    </source>
</evidence>
<evidence type="ECO:0000256" key="4">
    <source>
        <dbReference type="PIRNR" id="PIRNR036492"/>
    </source>
</evidence>
<sequence length="455" mass="51844">MESSQIQEIIQSQRNYFNSGKTLNVDTRIEYLKKLKRVILEKEDQINEALYKDLGKTSSESYMCETGMVLSELSYMIRHTKKFARKHRVMTPLAQFHASSYQMPCPYGVVLVMSPWNYPFMLTVDPLIDAIAAGNTVMVKPSAYSPYTSQIIEEILTNVFPKEYVSVILGGRKENQALLEEKFDYIFFTGSPYVGHEVMSKASVHLTPVTLELGGKSPCIVDETANIKLAARRIVFGKYLNLGQTCVAPDYIYVHTSVKDKLIHEVIQEIKRQYQDLSSYGKIINEKHFDRISKLLDPNKIVYGGKTNRETLKIEPTIMDHVSWDDAVMQEEIFGPIMPILTFTNFEDCINIIKEKPSPLALYLFSSNKTRVDMVTHSVPYGGGCINDTIIHLATSNMPFGGVGNSGMGGYHGKEGFKTFTHYKSIVDKKTWLDLPIRYQPYSKLYDKLIHIFLR</sequence>
<dbReference type="SUPFAM" id="SSF53720">
    <property type="entry name" value="ALDH-like"/>
    <property type="match status" value="1"/>
</dbReference>
<dbReference type="InterPro" id="IPR029510">
    <property type="entry name" value="Ald_DH_CS_GLU"/>
</dbReference>
<evidence type="ECO:0000256" key="7">
    <source>
        <dbReference type="RuleBase" id="RU003345"/>
    </source>
</evidence>
<feature type="active site" evidence="5">
    <location>
        <position position="246"/>
    </location>
</feature>
<evidence type="ECO:0000256" key="6">
    <source>
        <dbReference type="PROSITE-ProRule" id="PRU10007"/>
    </source>
</evidence>
<dbReference type="PROSITE" id="PS00687">
    <property type="entry name" value="ALDEHYDE_DEHYDR_GLU"/>
    <property type="match status" value="1"/>
</dbReference>
<evidence type="ECO:0000256" key="1">
    <source>
        <dbReference type="ARBA" id="ARBA00009986"/>
    </source>
</evidence>
<keyword evidence="10" id="KW-1185">Reference proteome</keyword>
<dbReference type="Proteomes" id="UP000195447">
    <property type="component" value="Unassembled WGS sequence"/>
</dbReference>
<dbReference type="Pfam" id="PF00171">
    <property type="entry name" value="Aldedh"/>
    <property type="match status" value="1"/>
</dbReference>
<proteinExistence type="inferred from homology"/>
<dbReference type="InterPro" id="IPR016162">
    <property type="entry name" value="Ald_DH_N"/>
</dbReference>
<evidence type="ECO:0000256" key="3">
    <source>
        <dbReference type="ARBA" id="ARBA00023027"/>
    </source>
</evidence>
<dbReference type="InterPro" id="IPR015590">
    <property type="entry name" value="Aldehyde_DH_dom"/>
</dbReference>
<protein>
    <recommendedName>
        <fullName evidence="4">Aldehyde dehydrogenase</fullName>
    </recommendedName>
</protein>
<dbReference type="EMBL" id="NFKM01000030">
    <property type="protein sequence ID" value="OUP56026.1"/>
    <property type="molecule type" value="Genomic_DNA"/>
</dbReference>
<dbReference type="GO" id="GO:0005737">
    <property type="term" value="C:cytoplasm"/>
    <property type="evidence" value="ECO:0007669"/>
    <property type="project" value="TreeGrafter"/>
</dbReference>
<feature type="domain" description="Aldehyde dehydrogenase" evidence="8">
    <location>
        <begin position="3"/>
        <end position="426"/>
    </location>
</feature>
<evidence type="ECO:0000259" key="8">
    <source>
        <dbReference type="Pfam" id="PF00171"/>
    </source>
</evidence>